<comment type="caution">
    <text evidence="1">The sequence shown here is derived from an EMBL/GenBank/DDBJ whole genome shotgun (WGS) entry which is preliminary data.</text>
</comment>
<dbReference type="Proteomes" id="UP000287166">
    <property type="component" value="Unassembled WGS sequence"/>
</dbReference>
<dbReference type="RefSeq" id="XP_027610106.1">
    <property type="nucleotide sequence ID" value="XM_027754305.1"/>
</dbReference>
<proteinExistence type="predicted"/>
<keyword evidence="2" id="KW-1185">Reference proteome</keyword>
<name>A0A401GAM3_9APHY</name>
<evidence type="ECO:0000313" key="1">
    <source>
        <dbReference type="EMBL" id="GBE79193.1"/>
    </source>
</evidence>
<sequence length="88" mass="10265">MRSHRAVAACQREFAVRKLHEAIQITKVYRTRLEKAKKQIARVDMQLGELRCAVRKKGITAHHRKSYADALYSTNYRIAIPQERSARD</sequence>
<organism evidence="1 2">
    <name type="scientific">Sparassis crispa</name>
    <dbReference type="NCBI Taxonomy" id="139825"/>
    <lineage>
        <taxon>Eukaryota</taxon>
        <taxon>Fungi</taxon>
        <taxon>Dikarya</taxon>
        <taxon>Basidiomycota</taxon>
        <taxon>Agaricomycotina</taxon>
        <taxon>Agaricomycetes</taxon>
        <taxon>Polyporales</taxon>
        <taxon>Sparassidaceae</taxon>
        <taxon>Sparassis</taxon>
    </lineage>
</organism>
<dbReference type="GeneID" id="38776110"/>
<dbReference type="InParanoid" id="A0A401GAM3"/>
<gene>
    <name evidence="1" type="ORF">SCP_0203900</name>
</gene>
<reference evidence="1 2" key="1">
    <citation type="journal article" date="2018" name="Sci. Rep.">
        <title>Genome sequence of the cauliflower mushroom Sparassis crispa (Hanabiratake) and its association with beneficial usage.</title>
        <authorList>
            <person name="Kiyama R."/>
            <person name="Furutani Y."/>
            <person name="Kawaguchi K."/>
            <person name="Nakanishi T."/>
        </authorList>
    </citation>
    <scope>NUCLEOTIDE SEQUENCE [LARGE SCALE GENOMIC DNA]</scope>
</reference>
<protein>
    <submittedName>
        <fullName evidence="1">Uncharacterized protein</fullName>
    </submittedName>
</protein>
<dbReference type="AlphaFoldDB" id="A0A401GAM3"/>
<dbReference type="EMBL" id="BFAD01000002">
    <property type="protein sequence ID" value="GBE79193.1"/>
    <property type="molecule type" value="Genomic_DNA"/>
</dbReference>
<evidence type="ECO:0000313" key="2">
    <source>
        <dbReference type="Proteomes" id="UP000287166"/>
    </source>
</evidence>
<accession>A0A401GAM3</accession>